<feature type="chain" id="PRO_5032587161" evidence="2">
    <location>
        <begin position="25"/>
        <end position="592"/>
    </location>
</feature>
<reference evidence="3 5" key="1">
    <citation type="submission" date="2021-03" db="EMBL/GenBank/DDBJ databases">
        <title>Draft genome and methylome analysis of Thiotrix fructosivoruns ATCC 49748.</title>
        <authorList>
            <person name="Fomenkov A."/>
            <person name="Grabovich M.Y."/>
            <person name="Roberts R.J."/>
        </authorList>
    </citation>
    <scope>NUCLEOTIDE SEQUENCE [LARGE SCALE GENOMIC DNA]</scope>
    <source>
        <strain evidence="3 5">ATCC 49748</strain>
    </source>
</reference>
<reference evidence="4" key="2">
    <citation type="submission" date="2021-04" db="EMBL/GenBank/DDBJ databases">
        <title>Complete Genome and methylome analysis of Thiothrix fructosivorans ATCC 49748.</title>
        <authorList>
            <person name="Fomenkov A."/>
            <person name="Sun L."/>
            <person name="Vincze T."/>
            <person name="Grabovich M.Y."/>
            <person name="Roberts R.J."/>
        </authorList>
    </citation>
    <scope>NUCLEOTIDE SEQUENCE</scope>
    <source>
        <strain evidence="4">ATCC 49748</strain>
    </source>
</reference>
<dbReference type="EMBL" id="CP072748">
    <property type="protein sequence ID" value="QTX11143.1"/>
    <property type="molecule type" value="Genomic_DNA"/>
</dbReference>
<dbReference type="AlphaFoldDB" id="A0A8B0SGB3"/>
<proteinExistence type="predicted"/>
<keyword evidence="2" id="KW-0732">Signal</keyword>
<protein>
    <submittedName>
        <fullName evidence="4">Uncharacterized protein</fullName>
    </submittedName>
</protein>
<evidence type="ECO:0000256" key="1">
    <source>
        <dbReference type="SAM" id="MobiDB-lite"/>
    </source>
</evidence>
<sequence>MSAPLNKFLLLSLGGGVLVAPVMANDPPPLQQKLEALHCATNAKVAKKILSELHHINAPGQQWPDEWLGQKPEASLHAGLLDIALHTLKTTAERFPDLREEAERIALQWDYCEVMENQNFHNLILRQQKLHKQLTGEDAPLKWQGFKEWGFLTPDPADRFVPKLLDEIRIAPNAYHLFLHQAYRERCFPHPETGQVVREAETPPAAVANQALPFQMVTEAKAQPYPFKWNPACQISHPVAAKVAVKTVNIPKVTQKTSKSTLITNKTERKQQREARQEARQQHQQQRVLAPRAQGISGSVGKVNVTPPKLAQPTKAATHPAKVVTPSAKLAPRTAVAAQKPTVTPKREPQPITHKAYTTAKGEVILPTIVSTTAGGDIPIYFEDAPKPQAHSTTGIIDAKKKKRRIAVTVADTVSLKDGSNNVAVSASWSPKKDWFVNGSASVKDGEAGYAWNVGYANPKSGTVSVQVGHNGPIKAGQGLDVKNASASIGYKVNSAKLAKRKISASGSVNISAKGKAKASATMQWNPKPNVNVRTTATVPVEGGKPSWSYSAGYSSPKKGGVRVEYSNYGNNDFPGDNLKDGAITVSKGWQF</sequence>
<evidence type="ECO:0000313" key="5">
    <source>
        <dbReference type="Proteomes" id="UP000664466"/>
    </source>
</evidence>
<feature type="compositionally biased region" description="Basic and acidic residues" evidence="1">
    <location>
        <begin position="266"/>
        <end position="281"/>
    </location>
</feature>
<gene>
    <name evidence="4" type="ORF">J1836_001880</name>
    <name evidence="3" type="ORF">J1836_10935</name>
</gene>
<organism evidence="4">
    <name type="scientific">Thiothrix fructosivorans</name>
    <dbReference type="NCBI Taxonomy" id="111770"/>
    <lineage>
        <taxon>Bacteria</taxon>
        <taxon>Pseudomonadati</taxon>
        <taxon>Pseudomonadota</taxon>
        <taxon>Gammaproteobacteria</taxon>
        <taxon>Thiotrichales</taxon>
        <taxon>Thiotrichaceae</taxon>
        <taxon>Thiothrix</taxon>
    </lineage>
</organism>
<name>A0A8B0SGB3_9GAMM</name>
<dbReference type="RefSeq" id="WP_207251122.1">
    <property type="nucleotide sequence ID" value="NZ_JAFMPM010000006.1"/>
</dbReference>
<keyword evidence="5" id="KW-1185">Reference proteome</keyword>
<dbReference type="Proteomes" id="UP000664466">
    <property type="component" value="Unassembled WGS sequence"/>
</dbReference>
<dbReference type="EMBL" id="JAFMPM010000006">
    <property type="protein sequence ID" value="MBO0613427.1"/>
    <property type="molecule type" value="Genomic_DNA"/>
</dbReference>
<feature type="region of interest" description="Disordered" evidence="1">
    <location>
        <begin position="259"/>
        <end position="302"/>
    </location>
</feature>
<accession>A0A8B0SGB3</accession>
<evidence type="ECO:0000256" key="2">
    <source>
        <dbReference type="SAM" id="SignalP"/>
    </source>
</evidence>
<evidence type="ECO:0000313" key="4">
    <source>
        <dbReference type="EMBL" id="QTX11143.1"/>
    </source>
</evidence>
<feature type="signal peptide" evidence="2">
    <location>
        <begin position="1"/>
        <end position="24"/>
    </location>
</feature>
<evidence type="ECO:0000313" key="3">
    <source>
        <dbReference type="EMBL" id="MBO0613427.1"/>
    </source>
</evidence>